<protein>
    <submittedName>
        <fullName evidence="2">Uncharacterized protein</fullName>
    </submittedName>
</protein>
<evidence type="ECO:0000313" key="2">
    <source>
        <dbReference type="EMBL" id="KAK8948461.1"/>
    </source>
</evidence>
<dbReference type="Proteomes" id="UP001418222">
    <property type="component" value="Unassembled WGS sequence"/>
</dbReference>
<dbReference type="AlphaFoldDB" id="A0AAP0BSU5"/>
<evidence type="ECO:0000256" key="1">
    <source>
        <dbReference type="SAM" id="MobiDB-lite"/>
    </source>
</evidence>
<organism evidence="2 3">
    <name type="scientific">Platanthera zijinensis</name>
    <dbReference type="NCBI Taxonomy" id="2320716"/>
    <lineage>
        <taxon>Eukaryota</taxon>
        <taxon>Viridiplantae</taxon>
        <taxon>Streptophyta</taxon>
        <taxon>Embryophyta</taxon>
        <taxon>Tracheophyta</taxon>
        <taxon>Spermatophyta</taxon>
        <taxon>Magnoliopsida</taxon>
        <taxon>Liliopsida</taxon>
        <taxon>Asparagales</taxon>
        <taxon>Orchidaceae</taxon>
        <taxon>Orchidoideae</taxon>
        <taxon>Orchideae</taxon>
        <taxon>Orchidinae</taxon>
        <taxon>Platanthera</taxon>
    </lineage>
</organism>
<accession>A0AAP0BSU5</accession>
<dbReference type="EMBL" id="JBBWWQ010000004">
    <property type="protein sequence ID" value="KAK8948461.1"/>
    <property type="molecule type" value="Genomic_DNA"/>
</dbReference>
<proteinExistence type="predicted"/>
<keyword evidence="3" id="KW-1185">Reference proteome</keyword>
<reference evidence="2 3" key="1">
    <citation type="journal article" date="2022" name="Nat. Plants">
        <title>Genomes of leafy and leafless Platanthera orchids illuminate the evolution of mycoheterotrophy.</title>
        <authorList>
            <person name="Li M.H."/>
            <person name="Liu K.W."/>
            <person name="Li Z."/>
            <person name="Lu H.C."/>
            <person name="Ye Q.L."/>
            <person name="Zhang D."/>
            <person name="Wang J.Y."/>
            <person name="Li Y.F."/>
            <person name="Zhong Z.M."/>
            <person name="Liu X."/>
            <person name="Yu X."/>
            <person name="Liu D.K."/>
            <person name="Tu X.D."/>
            <person name="Liu B."/>
            <person name="Hao Y."/>
            <person name="Liao X.Y."/>
            <person name="Jiang Y.T."/>
            <person name="Sun W.H."/>
            <person name="Chen J."/>
            <person name="Chen Y.Q."/>
            <person name="Ai Y."/>
            <person name="Zhai J.W."/>
            <person name="Wu S.S."/>
            <person name="Zhou Z."/>
            <person name="Hsiao Y.Y."/>
            <person name="Wu W.L."/>
            <person name="Chen Y.Y."/>
            <person name="Lin Y.F."/>
            <person name="Hsu J.L."/>
            <person name="Li C.Y."/>
            <person name="Wang Z.W."/>
            <person name="Zhao X."/>
            <person name="Zhong W.Y."/>
            <person name="Ma X.K."/>
            <person name="Ma L."/>
            <person name="Huang J."/>
            <person name="Chen G.Z."/>
            <person name="Huang M.Z."/>
            <person name="Huang L."/>
            <person name="Peng D.H."/>
            <person name="Luo Y.B."/>
            <person name="Zou S.Q."/>
            <person name="Chen S.P."/>
            <person name="Lan S."/>
            <person name="Tsai W.C."/>
            <person name="Van de Peer Y."/>
            <person name="Liu Z.J."/>
        </authorList>
    </citation>
    <scope>NUCLEOTIDE SEQUENCE [LARGE SCALE GENOMIC DNA]</scope>
    <source>
        <strain evidence="2">Lor287</strain>
    </source>
</reference>
<name>A0AAP0BSU5_9ASPA</name>
<feature type="region of interest" description="Disordered" evidence="1">
    <location>
        <begin position="169"/>
        <end position="191"/>
    </location>
</feature>
<comment type="caution">
    <text evidence="2">The sequence shown here is derived from an EMBL/GenBank/DDBJ whole genome shotgun (WGS) entry which is preliminary data.</text>
</comment>
<evidence type="ECO:0000313" key="3">
    <source>
        <dbReference type="Proteomes" id="UP001418222"/>
    </source>
</evidence>
<sequence length="191" mass="21075">MLRQFTAWKGRRLAFRVENQLVQNGNLGDPTILGSNQPESINHVFRSCRFMEKIPAKCSRMGILLNVGTCKEPIDQASSDSPISPTPSLEELIVALASSDEERMHQMEERQAQALRLCLVWRFAPAEGEEGAFWNQKGKAARLVHARKETSNPTYSLSEACSRGIERLRPLPGGQPAMPADESLGGETPSG</sequence>
<gene>
    <name evidence="2" type="ORF">KSP39_PZI005009</name>
</gene>